<dbReference type="InterPro" id="IPR007627">
    <property type="entry name" value="RNA_pol_sigma70_r2"/>
</dbReference>
<dbReference type="InterPro" id="IPR013249">
    <property type="entry name" value="RNA_pol_sigma70_r4_t2"/>
</dbReference>
<dbReference type="EMBL" id="CP104562">
    <property type="protein sequence ID" value="UXH77129.1"/>
    <property type="molecule type" value="Genomic_DNA"/>
</dbReference>
<reference evidence="3" key="1">
    <citation type="submission" date="2022-10" db="EMBL/GenBank/DDBJ databases">
        <title>Characterization and whole genome sequencing of a new Roseateles species, isolated from fresh water.</title>
        <authorList>
            <person name="Guliayeva D.Y."/>
            <person name="Akhremchuk A.E."/>
            <person name="Sikolenko M.A."/>
            <person name="Valentovich L.N."/>
            <person name="Sidarenka A.V."/>
        </authorList>
    </citation>
    <scope>NUCLEOTIDE SEQUENCE</scope>
    <source>
        <strain evidence="3">BIM B-1768</strain>
    </source>
</reference>
<sequence>MPDDLTPLLMDANHRALVRAAARLLGPMDAEDAVQDAYVRSLESAPEGVHVAQAWLLTVVRHLAVDRLRRRQWMQQWSMSADGQGHEGMAPSAEQEAAVSQAARQALRWLAATLAPEDGAALLLREVFEIEHAEIAHATGRTEAASRQQLRRALLRVQQGADGALARADKALDAGEETVFRLFAQALIQRDPQSLWAMLTQRPVRMQWARALAGREDAAASPASPTTGCGVMQIGAQLGLVLTLDGVTLCVLPLGVRPQAEADAVLA</sequence>
<evidence type="ECO:0000313" key="3">
    <source>
        <dbReference type="EMBL" id="UXH77129.1"/>
    </source>
</evidence>
<dbReference type="InterPro" id="IPR013324">
    <property type="entry name" value="RNA_pol_sigma_r3/r4-like"/>
</dbReference>
<dbReference type="NCBIfam" id="TIGR02937">
    <property type="entry name" value="sigma70-ECF"/>
    <property type="match status" value="1"/>
</dbReference>
<dbReference type="InterPro" id="IPR013325">
    <property type="entry name" value="RNA_pol_sigma_r2"/>
</dbReference>
<dbReference type="PANTHER" id="PTHR30173">
    <property type="entry name" value="SIGMA 19 FACTOR"/>
    <property type="match status" value="1"/>
</dbReference>
<dbReference type="InterPro" id="IPR052704">
    <property type="entry name" value="ECF_Sigma-70_Domain"/>
</dbReference>
<feature type="domain" description="RNA polymerase sigma-70 region 2" evidence="1">
    <location>
        <begin position="9"/>
        <end position="73"/>
    </location>
</feature>
<dbReference type="InterPro" id="IPR036388">
    <property type="entry name" value="WH-like_DNA-bd_sf"/>
</dbReference>
<accession>A0ABY6AV99</accession>
<evidence type="ECO:0000259" key="1">
    <source>
        <dbReference type="Pfam" id="PF04542"/>
    </source>
</evidence>
<name>A0ABY6AV99_9BURK</name>
<evidence type="ECO:0000259" key="2">
    <source>
        <dbReference type="Pfam" id="PF08281"/>
    </source>
</evidence>
<dbReference type="Pfam" id="PF08281">
    <property type="entry name" value="Sigma70_r4_2"/>
    <property type="match status" value="1"/>
</dbReference>
<dbReference type="Gene3D" id="1.10.10.10">
    <property type="entry name" value="Winged helix-like DNA-binding domain superfamily/Winged helix DNA-binding domain"/>
    <property type="match status" value="1"/>
</dbReference>
<evidence type="ECO:0000313" key="4">
    <source>
        <dbReference type="Proteomes" id="UP001064933"/>
    </source>
</evidence>
<protein>
    <submittedName>
        <fullName evidence="3">RNA polymerase sigma factor</fullName>
    </submittedName>
</protein>
<dbReference type="RefSeq" id="WP_261756873.1">
    <property type="nucleotide sequence ID" value="NZ_CP104562.2"/>
</dbReference>
<dbReference type="SUPFAM" id="SSF88946">
    <property type="entry name" value="Sigma2 domain of RNA polymerase sigma factors"/>
    <property type="match status" value="1"/>
</dbReference>
<gene>
    <name evidence="3" type="ORF">N4261_19235</name>
</gene>
<dbReference type="Pfam" id="PF04542">
    <property type="entry name" value="Sigma70_r2"/>
    <property type="match status" value="1"/>
</dbReference>
<dbReference type="InterPro" id="IPR014284">
    <property type="entry name" value="RNA_pol_sigma-70_dom"/>
</dbReference>
<dbReference type="PANTHER" id="PTHR30173:SF36">
    <property type="entry name" value="ECF RNA POLYMERASE SIGMA FACTOR SIGJ"/>
    <property type="match status" value="1"/>
</dbReference>
<organism evidence="3 4">
    <name type="scientific">Roseateles amylovorans</name>
    <dbReference type="NCBI Taxonomy" id="2978473"/>
    <lineage>
        <taxon>Bacteria</taxon>
        <taxon>Pseudomonadati</taxon>
        <taxon>Pseudomonadota</taxon>
        <taxon>Betaproteobacteria</taxon>
        <taxon>Burkholderiales</taxon>
        <taxon>Sphaerotilaceae</taxon>
        <taxon>Roseateles</taxon>
    </lineage>
</organism>
<proteinExistence type="predicted"/>
<dbReference type="Proteomes" id="UP001064933">
    <property type="component" value="Chromosome"/>
</dbReference>
<feature type="domain" description="RNA polymerase sigma factor 70 region 4 type 2" evidence="2">
    <location>
        <begin position="110"/>
        <end position="156"/>
    </location>
</feature>
<dbReference type="Gene3D" id="1.10.1740.10">
    <property type="match status" value="1"/>
</dbReference>
<keyword evidence="4" id="KW-1185">Reference proteome</keyword>
<dbReference type="SUPFAM" id="SSF88659">
    <property type="entry name" value="Sigma3 and sigma4 domains of RNA polymerase sigma factors"/>
    <property type="match status" value="1"/>
</dbReference>